<dbReference type="EMBL" id="CP027569">
    <property type="protein sequence ID" value="AVO26486.1"/>
    <property type="molecule type" value="Genomic_DNA"/>
</dbReference>
<dbReference type="GeneID" id="97492826"/>
<dbReference type="OrthoDB" id="2454247at2"/>
<dbReference type="InterPro" id="IPR021321">
    <property type="entry name" value="DUF2922"/>
</dbReference>
<dbReference type="AlphaFoldDB" id="A0A1M6Q1A4"/>
<gene>
    <name evidence="1" type="ORF">C6Y28_01970</name>
</gene>
<protein>
    <submittedName>
        <fullName evidence="1">DUF2922 domain-containing protein</fullName>
    </submittedName>
</protein>
<dbReference type="Proteomes" id="UP000238358">
    <property type="component" value="Chromosome"/>
</dbReference>
<proteinExistence type="predicted"/>
<evidence type="ECO:0000313" key="2">
    <source>
        <dbReference type="Proteomes" id="UP000238358"/>
    </source>
</evidence>
<dbReference type="Pfam" id="PF11148">
    <property type="entry name" value="DUF2922"/>
    <property type="match status" value="1"/>
</dbReference>
<dbReference type="RefSeq" id="WP_014016559.1">
    <property type="nucleotide sequence ID" value="NZ_AP031433.1"/>
</dbReference>
<organism evidence="1 2">
    <name type="scientific">Megasphaera elsdenii</name>
    <dbReference type="NCBI Taxonomy" id="907"/>
    <lineage>
        <taxon>Bacteria</taxon>
        <taxon>Bacillati</taxon>
        <taxon>Bacillota</taxon>
        <taxon>Negativicutes</taxon>
        <taxon>Veillonellales</taxon>
        <taxon>Veillonellaceae</taxon>
        <taxon>Megasphaera</taxon>
    </lineage>
</organism>
<evidence type="ECO:0000313" key="1">
    <source>
        <dbReference type="EMBL" id="AVO26486.1"/>
    </source>
</evidence>
<sequence length="76" mass="8090">MAIKSETKTLQLTFVDGISKNVSYSISNPKADLTKATVDTAAKAIVDSKIFATTEGGNLTALKSSQIVTRKVETLE</sequence>
<name>A0A1M6Q1A4_MEGEL</name>
<reference evidence="1 2" key="1">
    <citation type="journal article" date="2018" name="Genome Announc.">
        <title>Complete genomes of two Megasphaera elsdenii strains, NCIMB 702410 and ATCC 25940.</title>
        <authorList>
            <person name="Hatmaker E.A."/>
            <person name="O'Dell K."/>
            <person name="Riley L.A."/>
            <person name="Klingeman D.M."/>
            <person name="Guss A.M."/>
        </authorList>
    </citation>
    <scope>NUCLEOTIDE SEQUENCE [LARGE SCALE GENOMIC DNA]</scope>
    <source>
        <strain evidence="1 2">NCIMB702410</strain>
    </source>
</reference>
<accession>A0A1M6Q1A4</accession>